<organism evidence="3 4">
    <name type="scientific">Planctopirus ephydatiae</name>
    <dbReference type="NCBI Taxonomy" id="2528019"/>
    <lineage>
        <taxon>Bacteria</taxon>
        <taxon>Pseudomonadati</taxon>
        <taxon>Planctomycetota</taxon>
        <taxon>Planctomycetia</taxon>
        <taxon>Planctomycetales</taxon>
        <taxon>Planctomycetaceae</taxon>
        <taxon>Planctopirus</taxon>
    </lineage>
</organism>
<dbReference type="Gene3D" id="3.30.360.10">
    <property type="entry name" value="Dihydrodipicolinate Reductase, domain 2"/>
    <property type="match status" value="1"/>
</dbReference>
<reference evidence="3 4" key="1">
    <citation type="submission" date="2019-02" db="EMBL/GenBank/DDBJ databases">
        <title>Deep-cultivation of Planctomycetes and their phenomic and genomic characterization uncovers novel biology.</title>
        <authorList>
            <person name="Wiegand S."/>
            <person name="Jogler M."/>
            <person name="Boedeker C."/>
            <person name="Pinto D."/>
            <person name="Vollmers J."/>
            <person name="Rivas-Marin E."/>
            <person name="Kohn T."/>
            <person name="Peeters S.H."/>
            <person name="Heuer A."/>
            <person name="Rast P."/>
            <person name="Oberbeckmann S."/>
            <person name="Bunk B."/>
            <person name="Jeske O."/>
            <person name="Meyerdierks A."/>
            <person name="Storesund J.E."/>
            <person name="Kallscheuer N."/>
            <person name="Luecker S."/>
            <person name="Lage O.M."/>
            <person name="Pohl T."/>
            <person name="Merkel B.J."/>
            <person name="Hornburger P."/>
            <person name="Mueller R.-W."/>
            <person name="Bruemmer F."/>
            <person name="Labrenz M."/>
            <person name="Spormann A.M."/>
            <person name="Op den Camp H."/>
            <person name="Overmann J."/>
            <person name="Amann R."/>
            <person name="Jetten M.S.M."/>
            <person name="Mascher T."/>
            <person name="Medema M.H."/>
            <person name="Devos D.P."/>
            <person name="Kaster A.-K."/>
            <person name="Ovreas L."/>
            <person name="Rohde M."/>
            <person name="Galperin M.Y."/>
            <person name="Jogler C."/>
        </authorList>
    </citation>
    <scope>NUCLEOTIDE SEQUENCE [LARGE SCALE GENOMIC DNA]</scope>
    <source>
        <strain evidence="3 4">Spb1</strain>
    </source>
</reference>
<sequence length="435" mass="47754">MTLPSMNPSVQSSRRQFLGLSAALAAGCFVTARPAFSASRSANEKLNIAVIGPGGRGHENLMGVSSENIVAIVDADFRRAGKAFELFPSAKKFSDYRKLFDTPDFFDAVVVSTPDHTHAAPTSIAMKQGKHVYTEKPLTHSLFEARSLQETAAAAKVATQMGTQIHAGENYRRVVEIIRSGAIGPVTEVHVWVGKGWGGGELPKEFPPVPEGLDWNSWVGPAPFREFHPTYVPANWRRWWDFGNGTLGDMGCHYMDLPFWALGLKHPTKITAEGPALNLQTAPIGMTAEYEFPAVGSQPACKLKWYDGTMTPKEVRGRKVPGSGVMFVGSEGEMFADYGSYKLYPEEKFADFKPPAPTIPRSIGHHQEWIRACKTGEPTTCSFDYSGPLTETVLLGCLAYRMQKPIAWDAVNLKCPGTPEADAIINRPYREGWTL</sequence>
<evidence type="ECO:0000313" key="4">
    <source>
        <dbReference type="Proteomes" id="UP000315349"/>
    </source>
</evidence>
<protein>
    <submittedName>
        <fullName evidence="3">Inositol 2-dehydrogenase</fullName>
        <ecNumber evidence="3">1.1.1.18</ecNumber>
    </submittedName>
</protein>
<dbReference type="OrthoDB" id="255433at2"/>
<dbReference type="InterPro" id="IPR006311">
    <property type="entry name" value="TAT_signal"/>
</dbReference>
<dbReference type="Proteomes" id="UP000315349">
    <property type="component" value="Chromosome"/>
</dbReference>
<accession>A0A518GJX7</accession>
<dbReference type="InterPro" id="IPR036291">
    <property type="entry name" value="NAD(P)-bd_dom_sf"/>
</dbReference>
<dbReference type="SUPFAM" id="SSF51735">
    <property type="entry name" value="NAD(P)-binding Rossmann-fold domains"/>
    <property type="match status" value="1"/>
</dbReference>
<dbReference type="RefSeq" id="WP_145296030.1">
    <property type="nucleotide sequence ID" value="NZ_CP036299.1"/>
</dbReference>
<evidence type="ECO:0000259" key="2">
    <source>
        <dbReference type="Pfam" id="PF19051"/>
    </source>
</evidence>
<dbReference type="SUPFAM" id="SSF55347">
    <property type="entry name" value="Glyceraldehyde-3-phosphate dehydrogenase-like, C-terminal domain"/>
    <property type="match status" value="1"/>
</dbReference>
<keyword evidence="3" id="KW-0560">Oxidoreductase</keyword>
<dbReference type="Gene3D" id="3.40.50.720">
    <property type="entry name" value="NAD(P)-binding Rossmann-like Domain"/>
    <property type="match status" value="1"/>
</dbReference>
<proteinExistence type="predicted"/>
<dbReference type="GO" id="GO:0050112">
    <property type="term" value="F:inositol 2-dehydrogenase (NAD+) activity"/>
    <property type="evidence" value="ECO:0007669"/>
    <property type="project" value="UniProtKB-EC"/>
</dbReference>
<dbReference type="GO" id="GO:0000166">
    <property type="term" value="F:nucleotide binding"/>
    <property type="evidence" value="ECO:0007669"/>
    <property type="project" value="InterPro"/>
</dbReference>
<feature type="domain" description="Gfo/Idh/MocA-like oxidoreductase N-terminal" evidence="1">
    <location>
        <begin position="46"/>
        <end position="162"/>
    </location>
</feature>
<dbReference type="EMBL" id="CP036299">
    <property type="protein sequence ID" value="QDV28915.1"/>
    <property type="molecule type" value="Genomic_DNA"/>
</dbReference>
<dbReference type="AlphaFoldDB" id="A0A518GJX7"/>
<feature type="domain" description="Gfo/Idh/MocA-like oxidoreductase bacterial type C-terminal" evidence="2">
    <location>
        <begin position="201"/>
        <end position="434"/>
    </location>
</feature>
<dbReference type="InterPro" id="IPR043906">
    <property type="entry name" value="Gfo/Idh/MocA_OxRdtase_bact_C"/>
</dbReference>
<evidence type="ECO:0000259" key="1">
    <source>
        <dbReference type="Pfam" id="PF01408"/>
    </source>
</evidence>
<dbReference type="Pfam" id="PF19051">
    <property type="entry name" value="GFO_IDH_MocA_C2"/>
    <property type="match status" value="1"/>
</dbReference>
<dbReference type="InterPro" id="IPR050463">
    <property type="entry name" value="Gfo/Idh/MocA_oxidrdct_glycsds"/>
</dbReference>
<dbReference type="KEGG" id="peh:Spb1_07810"/>
<evidence type="ECO:0000313" key="3">
    <source>
        <dbReference type="EMBL" id="QDV28915.1"/>
    </source>
</evidence>
<dbReference type="PROSITE" id="PS51318">
    <property type="entry name" value="TAT"/>
    <property type="match status" value="1"/>
</dbReference>
<dbReference type="InterPro" id="IPR000683">
    <property type="entry name" value="Gfo/Idh/MocA-like_OxRdtase_N"/>
</dbReference>
<name>A0A518GJX7_9PLAN</name>
<dbReference type="PANTHER" id="PTHR43818">
    <property type="entry name" value="BCDNA.GH03377"/>
    <property type="match status" value="1"/>
</dbReference>
<dbReference type="Pfam" id="PF01408">
    <property type="entry name" value="GFO_IDH_MocA"/>
    <property type="match status" value="1"/>
</dbReference>
<dbReference type="EC" id="1.1.1.18" evidence="3"/>
<dbReference type="PANTHER" id="PTHR43818:SF10">
    <property type="entry name" value="NADH-DEPENDENT DEHYDROGENASE-RELATED"/>
    <property type="match status" value="1"/>
</dbReference>
<keyword evidence="4" id="KW-1185">Reference proteome</keyword>
<gene>
    <name evidence="3" type="primary">iolG_5</name>
    <name evidence="3" type="ORF">Spb1_07810</name>
</gene>